<sequence length="143" mass="16548">MRITTRRNSPFSVCFWGALNISSGLKELMWTIYAPVSVDKMLQGHTFARAVRAHLHIQTALSNIILEQLEIFAYKQKVIDEVKTDFQYEFPSISSLNQNSHLVLYFNIVNCGHFAYAKSCHIYMQDMRKLPLTIAPEEYENEA</sequence>
<dbReference type="EMBL" id="JARBHB010000015">
    <property type="protein sequence ID" value="KAJ8867662.1"/>
    <property type="molecule type" value="Genomic_DNA"/>
</dbReference>
<dbReference type="Proteomes" id="UP001159363">
    <property type="component" value="Chromosome 14"/>
</dbReference>
<protein>
    <submittedName>
        <fullName evidence="1">Uncharacterized protein</fullName>
    </submittedName>
</protein>
<gene>
    <name evidence="1" type="ORF">PR048_031465</name>
</gene>
<evidence type="ECO:0000313" key="2">
    <source>
        <dbReference type="Proteomes" id="UP001159363"/>
    </source>
</evidence>
<proteinExistence type="predicted"/>
<comment type="caution">
    <text evidence="1">The sequence shown here is derived from an EMBL/GenBank/DDBJ whole genome shotgun (WGS) entry which is preliminary data.</text>
</comment>
<organism evidence="1 2">
    <name type="scientific">Dryococelus australis</name>
    <dbReference type="NCBI Taxonomy" id="614101"/>
    <lineage>
        <taxon>Eukaryota</taxon>
        <taxon>Metazoa</taxon>
        <taxon>Ecdysozoa</taxon>
        <taxon>Arthropoda</taxon>
        <taxon>Hexapoda</taxon>
        <taxon>Insecta</taxon>
        <taxon>Pterygota</taxon>
        <taxon>Neoptera</taxon>
        <taxon>Polyneoptera</taxon>
        <taxon>Phasmatodea</taxon>
        <taxon>Verophasmatodea</taxon>
        <taxon>Anareolatae</taxon>
        <taxon>Phasmatidae</taxon>
        <taxon>Eurycanthinae</taxon>
        <taxon>Dryococelus</taxon>
    </lineage>
</organism>
<evidence type="ECO:0000313" key="1">
    <source>
        <dbReference type="EMBL" id="KAJ8867662.1"/>
    </source>
</evidence>
<reference evidence="1 2" key="1">
    <citation type="submission" date="2023-02" db="EMBL/GenBank/DDBJ databases">
        <title>LHISI_Scaffold_Assembly.</title>
        <authorList>
            <person name="Stuart O.P."/>
            <person name="Cleave R."/>
            <person name="Magrath M.J.L."/>
            <person name="Mikheyev A.S."/>
        </authorList>
    </citation>
    <scope>NUCLEOTIDE SEQUENCE [LARGE SCALE GENOMIC DNA]</scope>
    <source>
        <strain evidence="1">Daus_M_001</strain>
        <tissue evidence="1">Leg muscle</tissue>
    </source>
</reference>
<name>A0ABQ9G6E6_9NEOP</name>
<accession>A0ABQ9G6E6</accession>
<keyword evidence="2" id="KW-1185">Reference proteome</keyword>